<dbReference type="AlphaFoldDB" id="M2R711"/>
<dbReference type="EMBL" id="KB445804">
    <property type="protein sequence ID" value="EMD34182.1"/>
    <property type="molecule type" value="Genomic_DNA"/>
</dbReference>
<organism evidence="3 4">
    <name type="scientific">Ceriporiopsis subvermispora (strain B)</name>
    <name type="common">White-rot fungus</name>
    <name type="synonym">Gelatoporia subvermispora</name>
    <dbReference type="NCBI Taxonomy" id="914234"/>
    <lineage>
        <taxon>Eukaryota</taxon>
        <taxon>Fungi</taxon>
        <taxon>Dikarya</taxon>
        <taxon>Basidiomycota</taxon>
        <taxon>Agaricomycotina</taxon>
        <taxon>Agaricomycetes</taxon>
        <taxon>Polyporales</taxon>
        <taxon>Gelatoporiaceae</taxon>
        <taxon>Gelatoporia</taxon>
    </lineage>
</organism>
<keyword evidence="2" id="KW-1133">Transmembrane helix</keyword>
<proteinExistence type="predicted"/>
<keyword evidence="2" id="KW-0472">Membrane</keyword>
<reference evidence="3 4" key="1">
    <citation type="journal article" date="2012" name="Proc. Natl. Acad. Sci. U.S.A.">
        <title>Comparative genomics of Ceriporiopsis subvermispora and Phanerochaete chrysosporium provide insight into selective ligninolysis.</title>
        <authorList>
            <person name="Fernandez-Fueyo E."/>
            <person name="Ruiz-Duenas F.J."/>
            <person name="Ferreira P."/>
            <person name="Floudas D."/>
            <person name="Hibbett D.S."/>
            <person name="Canessa P."/>
            <person name="Larrondo L.F."/>
            <person name="James T.Y."/>
            <person name="Seelenfreund D."/>
            <person name="Lobos S."/>
            <person name="Polanco R."/>
            <person name="Tello M."/>
            <person name="Honda Y."/>
            <person name="Watanabe T."/>
            <person name="Watanabe T."/>
            <person name="Ryu J.S."/>
            <person name="Kubicek C.P."/>
            <person name="Schmoll M."/>
            <person name="Gaskell J."/>
            <person name="Hammel K.E."/>
            <person name="St John F.J."/>
            <person name="Vanden Wymelenberg A."/>
            <person name="Sabat G."/>
            <person name="Splinter BonDurant S."/>
            <person name="Syed K."/>
            <person name="Yadav J.S."/>
            <person name="Doddapaneni H."/>
            <person name="Subramanian V."/>
            <person name="Lavin J.L."/>
            <person name="Oguiza J.A."/>
            <person name="Perez G."/>
            <person name="Pisabarro A.G."/>
            <person name="Ramirez L."/>
            <person name="Santoyo F."/>
            <person name="Master E."/>
            <person name="Coutinho P.M."/>
            <person name="Henrissat B."/>
            <person name="Lombard V."/>
            <person name="Magnuson J.K."/>
            <person name="Kuees U."/>
            <person name="Hori C."/>
            <person name="Igarashi K."/>
            <person name="Samejima M."/>
            <person name="Held B.W."/>
            <person name="Barry K.W."/>
            <person name="LaButti K.M."/>
            <person name="Lapidus A."/>
            <person name="Lindquist E.A."/>
            <person name="Lucas S.M."/>
            <person name="Riley R."/>
            <person name="Salamov A.A."/>
            <person name="Hoffmeister D."/>
            <person name="Schwenk D."/>
            <person name="Hadar Y."/>
            <person name="Yarden O."/>
            <person name="de Vries R.P."/>
            <person name="Wiebenga A."/>
            <person name="Stenlid J."/>
            <person name="Eastwood D."/>
            <person name="Grigoriev I.V."/>
            <person name="Berka R.M."/>
            <person name="Blanchette R.A."/>
            <person name="Kersten P."/>
            <person name="Martinez A.T."/>
            <person name="Vicuna R."/>
            <person name="Cullen D."/>
        </authorList>
    </citation>
    <scope>NUCLEOTIDE SEQUENCE [LARGE SCALE GENOMIC DNA]</scope>
    <source>
        <strain evidence="3 4">B</strain>
    </source>
</reference>
<feature type="transmembrane region" description="Helical" evidence="2">
    <location>
        <begin position="60"/>
        <end position="82"/>
    </location>
</feature>
<name>M2R711_CERS8</name>
<evidence type="ECO:0000256" key="1">
    <source>
        <dbReference type="SAM" id="MobiDB-lite"/>
    </source>
</evidence>
<dbReference type="HOGENOM" id="CLU_1510407_0_0_1"/>
<evidence type="ECO:0000313" key="3">
    <source>
        <dbReference type="EMBL" id="EMD34182.1"/>
    </source>
</evidence>
<protein>
    <submittedName>
        <fullName evidence="3">Uncharacterized protein</fullName>
    </submittedName>
</protein>
<accession>M2R711</accession>
<dbReference type="Proteomes" id="UP000016930">
    <property type="component" value="Unassembled WGS sequence"/>
</dbReference>
<gene>
    <name evidence="3" type="ORF">CERSUDRAFT_117669</name>
</gene>
<sequence>MPGTWYKYHTTDVLHGGEPSSQADVDANLLMNTPSKLQIRQTFTGDFVPGSNHDGSDTGLIVGIVVGVIGALVLFGIVVSCIRRANDSNLPPAERARRQRERASATRNRNARGNGMDTIDMLNMQNMINTQNIINMQVTQTCITSSALRSWLEYITILKLRDTVGWRNRGESYTRVYA</sequence>
<feature type="region of interest" description="Disordered" evidence="1">
    <location>
        <begin position="89"/>
        <end position="116"/>
    </location>
</feature>
<evidence type="ECO:0000256" key="2">
    <source>
        <dbReference type="SAM" id="Phobius"/>
    </source>
</evidence>
<evidence type="ECO:0000313" key="4">
    <source>
        <dbReference type="Proteomes" id="UP000016930"/>
    </source>
</evidence>
<keyword evidence="4" id="KW-1185">Reference proteome</keyword>
<keyword evidence="2" id="KW-0812">Transmembrane</keyword>